<keyword evidence="1" id="KW-0472">Membrane</keyword>
<reference evidence="2" key="1">
    <citation type="submission" date="2018-06" db="EMBL/GenBank/DDBJ databases">
        <authorList>
            <person name="Zhirakovskaya E."/>
        </authorList>
    </citation>
    <scope>NUCLEOTIDE SEQUENCE</scope>
</reference>
<keyword evidence="1" id="KW-0812">Transmembrane</keyword>
<organism evidence="2">
    <name type="scientific">hydrothermal vent metagenome</name>
    <dbReference type="NCBI Taxonomy" id="652676"/>
    <lineage>
        <taxon>unclassified sequences</taxon>
        <taxon>metagenomes</taxon>
        <taxon>ecological metagenomes</taxon>
    </lineage>
</organism>
<evidence type="ECO:0000313" key="2">
    <source>
        <dbReference type="EMBL" id="VAW98623.1"/>
    </source>
</evidence>
<evidence type="ECO:0008006" key="3">
    <source>
        <dbReference type="Google" id="ProtNLM"/>
    </source>
</evidence>
<dbReference type="AlphaFoldDB" id="A0A3B1AFF7"/>
<gene>
    <name evidence="2" type="ORF">MNBD_GAMMA21-2436</name>
</gene>
<protein>
    <recommendedName>
        <fullName evidence="3">YcxB-like protein domain-containing protein</fullName>
    </recommendedName>
</protein>
<accession>A0A3B1AFF7</accession>
<feature type="transmembrane region" description="Helical" evidence="1">
    <location>
        <begin position="58"/>
        <end position="76"/>
    </location>
</feature>
<evidence type="ECO:0000256" key="1">
    <source>
        <dbReference type="SAM" id="Phobius"/>
    </source>
</evidence>
<sequence>MIFEIKLDKKDWYNFQSYLCRTLSKKGRTWIDNFWVNICIWIVIGFLASIYIKKYGDIHWPTFILVAILVSIFFALNKYSAIVKSKVFDPSSEGTFCGLHTFTLSEFGIESKGQGYVNQHSWDVVKHVERQNDVIIIFIDTAFAYVFPESKLKDPDLVYNFTMEQFNKSKVKQQ</sequence>
<name>A0A3B1AFF7_9ZZZZ</name>
<dbReference type="EMBL" id="UOFR01000062">
    <property type="protein sequence ID" value="VAW98623.1"/>
    <property type="molecule type" value="Genomic_DNA"/>
</dbReference>
<proteinExistence type="predicted"/>
<feature type="transmembrane region" description="Helical" evidence="1">
    <location>
        <begin position="34"/>
        <end position="52"/>
    </location>
</feature>
<keyword evidence="1" id="KW-1133">Transmembrane helix</keyword>